<accession>A0ABD5ECN6</accession>
<sequence>MPLDVRPLTGPDELPSWLKVVRTAFLQPPTVPAERLAEIVGSFGESRFTGAFEDGGCVGTLRSFPQRVTAVGGGQVAANAVTGVSVAPTHRRRGILSRMMGADLAAAHARGDAVATLISAEYPIYGRFGFGPATHSLDWRVDVAATGIDRQRALPPGDGRLALVDAETALAEGPALHARFLAGQPGALSRDAAWWRALTGTGRRDPGWKEPVYVLHRDADGTPAGLLCYEADDTSRTAKVHDLLATTAAARRALWTYLCTIDHVSHVETYHRPPDDVLPLLLPDPRAAKVTRLTDFLWVRVLDVVAAFEARTYEAPGSLVIGVADPSGPAGGTYRLTADADGTGQVKRTEEEPELSLGVSDLARLWLGDGSPLALAEAGLLDVRAEGVAARAERVLRTARRPWCPDGF</sequence>
<evidence type="ECO:0000256" key="4">
    <source>
        <dbReference type="HAMAP-Rule" id="MF_01812"/>
    </source>
</evidence>
<dbReference type="InterPro" id="IPR051554">
    <property type="entry name" value="Acetyltransferase_Eis"/>
</dbReference>
<dbReference type="InterPro" id="IPR000182">
    <property type="entry name" value="GNAT_dom"/>
</dbReference>
<keyword evidence="3 4" id="KW-0012">Acyltransferase</keyword>
<dbReference type="EMBL" id="JAVRER010000064">
    <property type="protein sequence ID" value="MDT0419133.1"/>
    <property type="molecule type" value="Genomic_DNA"/>
</dbReference>
<dbReference type="GO" id="GO:0008080">
    <property type="term" value="F:N-acetyltransferase activity"/>
    <property type="evidence" value="ECO:0007669"/>
    <property type="project" value="UniProtKB-UniRule"/>
</dbReference>
<proteinExistence type="inferred from homology"/>
<dbReference type="Proteomes" id="UP001183607">
    <property type="component" value="Unassembled WGS sequence"/>
</dbReference>
<evidence type="ECO:0000256" key="3">
    <source>
        <dbReference type="ARBA" id="ARBA00023315"/>
    </source>
</evidence>
<dbReference type="Gene3D" id="3.40.630.30">
    <property type="match status" value="2"/>
</dbReference>
<dbReference type="NCBIfam" id="NF002367">
    <property type="entry name" value="PRK01346.1-4"/>
    <property type="match status" value="1"/>
</dbReference>
<feature type="active site" description="Proton acceptor; via carboxylate" evidence="4">
    <location>
        <position position="408"/>
    </location>
</feature>
<evidence type="ECO:0000256" key="2">
    <source>
        <dbReference type="ARBA" id="ARBA00022679"/>
    </source>
</evidence>
<comment type="caution">
    <text evidence="6">The sequence shown here is derived from an EMBL/GenBank/DDBJ whole genome shotgun (WGS) entry which is preliminary data.</text>
</comment>
<dbReference type="InterPro" id="IPR016181">
    <property type="entry name" value="Acyl_CoA_acyltransferase"/>
</dbReference>
<organism evidence="6 7">
    <name type="scientific">Streptomyces evansiae</name>
    <dbReference type="NCBI Taxonomy" id="3075535"/>
    <lineage>
        <taxon>Bacteria</taxon>
        <taxon>Bacillati</taxon>
        <taxon>Actinomycetota</taxon>
        <taxon>Actinomycetes</taxon>
        <taxon>Kitasatosporales</taxon>
        <taxon>Streptomycetaceae</taxon>
        <taxon>Streptomyces</taxon>
    </lineage>
</organism>
<dbReference type="SUPFAM" id="SSF55718">
    <property type="entry name" value="SCP-like"/>
    <property type="match status" value="1"/>
</dbReference>
<comment type="caution">
    <text evidence="4">Lacks conserved residue(s) required for the propagation of feature annotation.</text>
</comment>
<dbReference type="AlphaFoldDB" id="A0ABD5ECN6"/>
<dbReference type="Pfam" id="PF17668">
    <property type="entry name" value="Acetyltransf_17"/>
    <property type="match status" value="1"/>
</dbReference>
<dbReference type="InterPro" id="IPR022902">
    <property type="entry name" value="NAcTrfase_Eis"/>
</dbReference>
<feature type="domain" description="N-acetyltransferase" evidence="5">
    <location>
        <begin position="3"/>
        <end position="155"/>
    </location>
</feature>
<dbReference type="SUPFAM" id="SSF55729">
    <property type="entry name" value="Acyl-CoA N-acyltransferases (Nat)"/>
    <property type="match status" value="1"/>
</dbReference>
<dbReference type="PANTHER" id="PTHR37817:SF1">
    <property type="entry name" value="N-ACETYLTRANSFERASE EIS"/>
    <property type="match status" value="1"/>
</dbReference>
<dbReference type="InterPro" id="IPR025559">
    <property type="entry name" value="Eis_dom"/>
</dbReference>
<protein>
    <submittedName>
        <fullName evidence="6">GNAT family N-acetyltransferase</fullName>
    </submittedName>
</protein>
<comment type="similarity">
    <text evidence="1 4">Belongs to the acetyltransferase Eis family.</text>
</comment>
<feature type="binding site" evidence="4">
    <location>
        <begin position="84"/>
        <end position="86"/>
    </location>
    <ligand>
        <name>acetyl-CoA</name>
        <dbReference type="ChEBI" id="CHEBI:57288"/>
    </ligand>
</feature>
<evidence type="ECO:0000313" key="7">
    <source>
        <dbReference type="Proteomes" id="UP001183607"/>
    </source>
</evidence>
<dbReference type="Pfam" id="PF13530">
    <property type="entry name" value="SCP2_2"/>
    <property type="match status" value="1"/>
</dbReference>
<evidence type="ECO:0000313" key="6">
    <source>
        <dbReference type="EMBL" id="MDT0419133.1"/>
    </source>
</evidence>
<keyword evidence="2 4" id="KW-0808">Transferase</keyword>
<reference evidence="7" key="1">
    <citation type="submission" date="2023-07" db="EMBL/GenBank/DDBJ databases">
        <title>30 novel species of actinomycetes from the DSMZ collection.</title>
        <authorList>
            <person name="Nouioui I."/>
        </authorList>
    </citation>
    <scope>NUCLEOTIDE SEQUENCE [LARGE SCALE GENOMIC DNA]</scope>
    <source>
        <strain evidence="7">DSM 41982</strain>
    </source>
</reference>
<dbReference type="InterPro" id="IPR036527">
    <property type="entry name" value="SCP2_sterol-bd_dom_sf"/>
</dbReference>
<dbReference type="InterPro" id="IPR041380">
    <property type="entry name" value="Acetyltransf_17"/>
</dbReference>
<feature type="binding site" evidence="4">
    <location>
        <begin position="92"/>
        <end position="97"/>
    </location>
    <ligand>
        <name>acetyl-CoA</name>
        <dbReference type="ChEBI" id="CHEBI:57288"/>
    </ligand>
</feature>
<feature type="active site" description="Proton donor" evidence="4">
    <location>
        <position position="125"/>
    </location>
</feature>
<gene>
    <name evidence="6" type="ORF">RM574_26990</name>
</gene>
<dbReference type="PROSITE" id="PS51186">
    <property type="entry name" value="GNAT"/>
    <property type="match status" value="1"/>
</dbReference>
<dbReference type="Pfam" id="PF13527">
    <property type="entry name" value="Acetyltransf_9"/>
    <property type="match status" value="1"/>
</dbReference>
<evidence type="ECO:0000256" key="1">
    <source>
        <dbReference type="ARBA" id="ARBA00009213"/>
    </source>
</evidence>
<dbReference type="HAMAP" id="MF_01812">
    <property type="entry name" value="Eis"/>
    <property type="match status" value="1"/>
</dbReference>
<comment type="subunit">
    <text evidence="4">Homohexamer; trimer of dimers.</text>
</comment>
<dbReference type="RefSeq" id="WP_093854652.1">
    <property type="nucleotide sequence ID" value="NZ_JAVRER010000064.1"/>
</dbReference>
<evidence type="ECO:0000259" key="5">
    <source>
        <dbReference type="PROSITE" id="PS51186"/>
    </source>
</evidence>
<name>A0ABD5ECN6_9ACTN</name>
<dbReference type="PANTHER" id="PTHR37817">
    <property type="entry name" value="N-ACETYLTRANSFERASE EIS"/>
    <property type="match status" value="1"/>
</dbReference>
<dbReference type="Gene3D" id="3.30.1050.10">
    <property type="entry name" value="SCP2 sterol-binding domain"/>
    <property type="match status" value="1"/>
</dbReference>